<feature type="domain" description="Phosphatidic acid phosphatase type 2/haloperoxidase" evidence="5">
    <location>
        <begin position="56"/>
        <end position="166"/>
    </location>
</feature>
<comment type="catalytic activity">
    <reaction evidence="3">
        <text>di-trans,octa-cis-undecaprenyl diphosphate + H2O = di-trans,octa-cis-undecaprenyl phosphate + phosphate + H(+)</text>
        <dbReference type="Rhea" id="RHEA:28094"/>
        <dbReference type="ChEBI" id="CHEBI:15377"/>
        <dbReference type="ChEBI" id="CHEBI:15378"/>
        <dbReference type="ChEBI" id="CHEBI:43474"/>
        <dbReference type="ChEBI" id="CHEBI:58405"/>
        <dbReference type="ChEBI" id="CHEBI:60392"/>
        <dbReference type="EC" id="3.6.1.27"/>
    </reaction>
</comment>
<accession>A0ABN0JJW4</accession>
<keyword evidence="4" id="KW-0472">Membrane</keyword>
<evidence type="ECO:0000256" key="3">
    <source>
        <dbReference type="ARBA" id="ARBA00047594"/>
    </source>
</evidence>
<dbReference type="EC" id="3.6.1.27" evidence="1"/>
<feature type="transmembrane region" description="Helical" evidence="4">
    <location>
        <begin position="61"/>
        <end position="82"/>
    </location>
</feature>
<feature type="transmembrane region" description="Helical" evidence="4">
    <location>
        <begin position="127"/>
        <end position="145"/>
    </location>
</feature>
<dbReference type="PANTHER" id="PTHR14969:SF13">
    <property type="entry name" value="AT30094P"/>
    <property type="match status" value="1"/>
</dbReference>
<keyword evidence="7" id="KW-1185">Reference proteome</keyword>
<feature type="transmembrane region" description="Helical" evidence="4">
    <location>
        <begin position="151"/>
        <end position="169"/>
    </location>
</feature>
<evidence type="ECO:0000313" key="6">
    <source>
        <dbReference type="EMBL" id="ENU25475.1"/>
    </source>
</evidence>
<evidence type="ECO:0000256" key="2">
    <source>
        <dbReference type="ARBA" id="ARBA00032707"/>
    </source>
</evidence>
<evidence type="ECO:0000256" key="1">
    <source>
        <dbReference type="ARBA" id="ARBA00012374"/>
    </source>
</evidence>
<evidence type="ECO:0000259" key="5">
    <source>
        <dbReference type="SMART" id="SM00014"/>
    </source>
</evidence>
<proteinExistence type="predicted"/>
<gene>
    <name evidence="6" type="ORF">F992_03212</name>
</gene>
<dbReference type="SMART" id="SM00014">
    <property type="entry name" value="acidPPc"/>
    <property type="match status" value="1"/>
</dbReference>
<dbReference type="PANTHER" id="PTHR14969">
    <property type="entry name" value="SPHINGOSINE-1-PHOSPHATE PHOSPHOHYDROLASE"/>
    <property type="match status" value="1"/>
</dbReference>
<protein>
    <recommendedName>
        <fullName evidence="1">undecaprenyl-diphosphate phosphatase</fullName>
        <ecNumber evidence="1">3.6.1.27</ecNumber>
    </recommendedName>
    <alternativeName>
        <fullName evidence="2">Undecaprenyl pyrophosphate phosphatase</fullName>
    </alternativeName>
</protein>
<comment type="caution">
    <text evidence="6">The sequence shown here is derived from an EMBL/GenBank/DDBJ whole genome shotgun (WGS) entry which is preliminary data.</text>
</comment>
<organism evidence="6 7">
    <name type="scientific">Acinetobacter modestus</name>
    <dbReference type="NCBI Taxonomy" id="1776740"/>
    <lineage>
        <taxon>Bacteria</taxon>
        <taxon>Pseudomonadati</taxon>
        <taxon>Pseudomonadota</taxon>
        <taxon>Gammaproteobacteria</taxon>
        <taxon>Moraxellales</taxon>
        <taxon>Moraxellaceae</taxon>
        <taxon>Acinetobacter</taxon>
    </lineage>
</organism>
<dbReference type="EMBL" id="APOJ01000032">
    <property type="protein sequence ID" value="ENU25475.1"/>
    <property type="molecule type" value="Genomic_DNA"/>
</dbReference>
<dbReference type="InterPro" id="IPR000326">
    <property type="entry name" value="PAP2/HPO"/>
</dbReference>
<sequence length="187" mass="21189">MIFESLNIYLFDCINSFATQNPIVDRVAIFTAHDLNTVFICFLLFLLVYQWKIYNYLFAKTLLIVLLSLILSDLAEIFYHHPRPFEIGLGHQLIGHGPSSSFPSQHTLTITIIAFSYWLAGFKKIGVFGIFVGMVVGLSRIYVGVHFPFDIIGSFIIGLMLVVSVNYIVKELTLRIRKITSVSAYDA</sequence>
<dbReference type="Gene3D" id="1.20.144.10">
    <property type="entry name" value="Phosphatidic acid phosphatase type 2/haloperoxidase"/>
    <property type="match status" value="1"/>
</dbReference>
<evidence type="ECO:0000256" key="4">
    <source>
        <dbReference type="SAM" id="Phobius"/>
    </source>
</evidence>
<dbReference type="GeneID" id="92836554"/>
<dbReference type="SUPFAM" id="SSF48317">
    <property type="entry name" value="Acid phosphatase/Vanadium-dependent haloperoxidase"/>
    <property type="match status" value="1"/>
</dbReference>
<dbReference type="Pfam" id="PF01569">
    <property type="entry name" value="PAP2"/>
    <property type="match status" value="1"/>
</dbReference>
<feature type="transmembrane region" description="Helical" evidence="4">
    <location>
        <begin position="102"/>
        <end position="120"/>
    </location>
</feature>
<dbReference type="RefSeq" id="WP_004664564.1">
    <property type="nucleotide sequence ID" value="NZ_BMDV01000004.1"/>
</dbReference>
<dbReference type="Proteomes" id="UP000013190">
    <property type="component" value="Unassembled WGS sequence"/>
</dbReference>
<reference evidence="7" key="1">
    <citation type="submission" date="2013-02" db="EMBL/GenBank/DDBJ databases">
        <title>The Genome Sequence of Acinetobacter sp. NIPH 236.</title>
        <authorList>
            <consortium name="The Broad Institute Genome Sequencing Platform"/>
            <consortium name="The Broad Institute Genome Sequencing Center for Infectious Disease"/>
            <person name="Cerqueira G."/>
            <person name="Feldgarden M."/>
            <person name="Courvalin P."/>
            <person name="Perichon B."/>
            <person name="Grillot-Courvalin C."/>
            <person name="Clermont D."/>
            <person name="Rocha E."/>
            <person name="Yoon E.-J."/>
            <person name="Nemec A."/>
            <person name="Walker B."/>
            <person name="Young S.K."/>
            <person name="Zeng Q."/>
            <person name="Gargeya S."/>
            <person name="Fitzgerald M."/>
            <person name="Haas B."/>
            <person name="Abouelleil A."/>
            <person name="Alvarado L."/>
            <person name="Arachchi H.M."/>
            <person name="Berlin A.M."/>
            <person name="Chapman S.B."/>
            <person name="Dewar J."/>
            <person name="Goldberg J."/>
            <person name="Griggs A."/>
            <person name="Gujja S."/>
            <person name="Hansen M."/>
            <person name="Howarth C."/>
            <person name="Imamovic A."/>
            <person name="Larimer J."/>
            <person name="McCowan C."/>
            <person name="Murphy C."/>
            <person name="Neiman D."/>
            <person name="Pearson M."/>
            <person name="Priest M."/>
            <person name="Roberts A."/>
            <person name="Saif S."/>
            <person name="Shea T."/>
            <person name="Sisk P."/>
            <person name="Sykes S."/>
            <person name="Wortman J."/>
            <person name="Nusbaum C."/>
            <person name="Birren B."/>
        </authorList>
    </citation>
    <scope>NUCLEOTIDE SEQUENCE [LARGE SCALE GENOMIC DNA]</scope>
    <source>
        <strain evidence="7">NIPH 236</strain>
    </source>
</reference>
<feature type="transmembrane region" description="Helical" evidence="4">
    <location>
        <begin position="27"/>
        <end position="49"/>
    </location>
</feature>
<evidence type="ECO:0000313" key="7">
    <source>
        <dbReference type="Proteomes" id="UP000013190"/>
    </source>
</evidence>
<keyword evidence="4" id="KW-0812">Transmembrane</keyword>
<keyword evidence="4" id="KW-1133">Transmembrane helix</keyword>
<reference evidence="6 7" key="2">
    <citation type="journal article" date="2016" name="Int. J. Syst. Evol. Microbiol.">
        <title>Taxonomy of haemolytic and/or proteolytic strains of the genus Acinetobacter with the proposal of Acinetobacter courvalinii sp. nov. (genomic species 14 sensu Bouvet &amp; Jeanjean), Acinetobacter dispersus sp. nov. (genomic species 17), Acinetobacter modestus sp. nov., Acinetobacter proteolyticus sp. nov. and Acinetobacter vivianii sp. nov.</title>
        <authorList>
            <person name="Nemec A."/>
            <person name="Radolfova-Krizova L."/>
            <person name="Maixnerova M."/>
            <person name="Vrestiakova E."/>
            <person name="Jezek P."/>
            <person name="Sedo O."/>
        </authorList>
    </citation>
    <scope>NUCLEOTIDE SEQUENCE [LARGE SCALE GENOMIC DNA]</scope>
    <source>
        <strain evidence="6 7">NIPH 236</strain>
    </source>
</reference>
<name>A0ABN0JJW4_9GAMM</name>
<dbReference type="InterPro" id="IPR036938">
    <property type="entry name" value="PAP2/HPO_sf"/>
</dbReference>